<reference evidence="1 2" key="1">
    <citation type="submission" date="2013-07" db="EMBL/GenBank/DDBJ databases">
        <title>Comparative Genomic and Metabolomic Analysis of Twelve Strains of Pseudoalteromonas luteoviolacea.</title>
        <authorList>
            <person name="Vynne N.G."/>
            <person name="Mansson M."/>
            <person name="Gram L."/>
        </authorList>
    </citation>
    <scope>NUCLEOTIDE SEQUENCE [LARGE SCALE GENOMIC DNA]</scope>
    <source>
        <strain evidence="1 2">CPMOR-1</strain>
    </source>
</reference>
<gene>
    <name evidence="1" type="ORF">N473_26480</name>
</gene>
<name>A0A167HCK4_9GAMM</name>
<dbReference type="PATRIC" id="fig|1365248.3.peg.5227"/>
<evidence type="ECO:0000313" key="2">
    <source>
        <dbReference type="Proteomes" id="UP000076486"/>
    </source>
</evidence>
<sequence>MQLDYLRYHYEELLKLLVILSKDYEIQLIAYTEDELAIDFENELIPNTQKFIDEGYFSEEVISLLLEIDHFFETRSGQNYNGFWSGIETHPDWGVLREMAKNILVKLGMDKLEVNIDAQKEYDQHRQVIAMKVTIELDESNL</sequence>
<proteinExistence type="predicted"/>
<comment type="caution">
    <text evidence="1">The sequence shown here is derived from an EMBL/GenBank/DDBJ whole genome shotgun (WGS) entry which is preliminary data.</text>
</comment>
<evidence type="ECO:0000313" key="1">
    <source>
        <dbReference type="EMBL" id="KZN57974.1"/>
    </source>
</evidence>
<dbReference type="AlphaFoldDB" id="A0A167HCK4"/>
<protein>
    <submittedName>
        <fullName evidence="1">Uncharacterized protein</fullName>
    </submittedName>
</protein>
<accession>A0A167HCK4</accession>
<organism evidence="1 2">
    <name type="scientific">Pseudoalteromonas luteoviolacea CPMOR-1</name>
    <dbReference type="NCBI Taxonomy" id="1365248"/>
    <lineage>
        <taxon>Bacteria</taxon>
        <taxon>Pseudomonadati</taxon>
        <taxon>Pseudomonadota</taxon>
        <taxon>Gammaproteobacteria</taxon>
        <taxon>Alteromonadales</taxon>
        <taxon>Pseudoalteromonadaceae</taxon>
        <taxon>Pseudoalteromonas</taxon>
    </lineage>
</organism>
<dbReference type="EMBL" id="AUYC01000086">
    <property type="protein sequence ID" value="KZN57974.1"/>
    <property type="molecule type" value="Genomic_DNA"/>
</dbReference>
<dbReference type="Proteomes" id="UP000076486">
    <property type="component" value="Unassembled WGS sequence"/>
</dbReference>